<dbReference type="SUPFAM" id="SSF52540">
    <property type="entry name" value="P-loop containing nucleoside triphosphate hydrolases"/>
    <property type="match status" value="1"/>
</dbReference>
<dbReference type="InterPro" id="IPR027417">
    <property type="entry name" value="P-loop_NTPase"/>
</dbReference>
<protein>
    <submittedName>
        <fullName evidence="1">ABC-F family ATP-binding cassette domain-containing protein</fullName>
    </submittedName>
</protein>
<evidence type="ECO:0000313" key="2">
    <source>
        <dbReference type="Proteomes" id="UP000611796"/>
    </source>
</evidence>
<dbReference type="PANTHER" id="PTHR42855:SF1">
    <property type="entry name" value="ABC TRANSPORTER DOMAIN-CONTAINING PROTEIN"/>
    <property type="match status" value="1"/>
</dbReference>
<dbReference type="Proteomes" id="UP000611796">
    <property type="component" value="Unassembled WGS sequence"/>
</dbReference>
<evidence type="ECO:0000313" key="1">
    <source>
        <dbReference type="EMBL" id="MBC6003599.1"/>
    </source>
</evidence>
<keyword evidence="1" id="KW-0547">Nucleotide-binding</keyword>
<organism evidence="1 2">
    <name type="scientific">Paeniclostridium hominis</name>
    <dbReference type="NCBI Taxonomy" id="2764329"/>
    <lineage>
        <taxon>Bacteria</taxon>
        <taxon>Bacillati</taxon>
        <taxon>Bacillota</taxon>
        <taxon>Clostridia</taxon>
        <taxon>Peptostreptococcales</taxon>
        <taxon>Peptostreptococcaceae</taxon>
        <taxon>Paeniclostridium</taxon>
    </lineage>
</organism>
<keyword evidence="2" id="KW-1185">Reference proteome</keyword>
<dbReference type="EMBL" id="JACRWD010000001">
    <property type="protein sequence ID" value="MBC6003599.1"/>
    <property type="molecule type" value="Genomic_DNA"/>
</dbReference>
<dbReference type="GO" id="GO:0005524">
    <property type="term" value="F:ATP binding"/>
    <property type="evidence" value="ECO:0007669"/>
    <property type="project" value="UniProtKB-KW"/>
</dbReference>
<name>A0ABR7K3C0_9FIRM</name>
<comment type="caution">
    <text evidence="1">The sequence shown here is derived from an EMBL/GenBank/DDBJ whole genome shotgun (WGS) entry which is preliminary data.</text>
</comment>
<gene>
    <name evidence="1" type="ORF">H8891_07270</name>
</gene>
<accession>A0ABR7K3C0</accession>
<keyword evidence="1" id="KW-0067">ATP-binding</keyword>
<proteinExistence type="predicted"/>
<reference evidence="1 2" key="1">
    <citation type="submission" date="2020-08" db="EMBL/GenBank/DDBJ databases">
        <authorList>
            <person name="Liu C."/>
            <person name="Sun Q."/>
        </authorList>
    </citation>
    <scope>NUCLEOTIDE SEQUENCE [LARGE SCALE GENOMIC DNA]</scope>
    <source>
        <strain evidence="1 2">NSJ-45</strain>
    </source>
</reference>
<sequence>MLILDEPTNHLDIESINNLENVLKDFNGSIFFVSHDRYFINKICNRILSIEDNKILNWNGNYDYYKEKR</sequence>
<dbReference type="InterPro" id="IPR051309">
    <property type="entry name" value="ABCF_ATPase"/>
</dbReference>
<dbReference type="Gene3D" id="3.40.50.300">
    <property type="entry name" value="P-loop containing nucleotide triphosphate hydrolases"/>
    <property type="match status" value="1"/>
</dbReference>
<dbReference type="RefSeq" id="WP_187005822.1">
    <property type="nucleotide sequence ID" value="NZ_JACRWD010000001.1"/>
</dbReference>
<dbReference type="PANTHER" id="PTHR42855">
    <property type="entry name" value="ABC TRANSPORTER ATP-BINDING SUBUNIT"/>
    <property type="match status" value="1"/>
</dbReference>